<keyword evidence="2" id="KW-1185">Reference proteome</keyword>
<accession>A0A9X3AFC1</accession>
<evidence type="ECO:0000313" key="2">
    <source>
        <dbReference type="Proteomes" id="UP001147830"/>
    </source>
</evidence>
<dbReference type="AlphaFoldDB" id="A0A9X3AFC1"/>
<dbReference type="Proteomes" id="UP001147830">
    <property type="component" value="Unassembled WGS sequence"/>
</dbReference>
<comment type="caution">
    <text evidence="1">The sequence shown here is derived from an EMBL/GenBank/DDBJ whole genome shotgun (WGS) entry which is preliminary data.</text>
</comment>
<name>A0A9X3AFC1_9GAMM</name>
<dbReference type="RefSeq" id="WP_260975422.1">
    <property type="nucleotide sequence ID" value="NZ_JAOANI010000014.1"/>
</dbReference>
<dbReference type="PROSITE" id="PS51257">
    <property type="entry name" value="PROKAR_LIPOPROTEIN"/>
    <property type="match status" value="1"/>
</dbReference>
<dbReference type="EMBL" id="JAOANI010000014">
    <property type="protein sequence ID" value="MCT7358517.1"/>
    <property type="molecule type" value="Genomic_DNA"/>
</dbReference>
<dbReference type="InterPro" id="IPR010706">
    <property type="entry name" value="Fatty_acid_cis-trans_isomerase"/>
</dbReference>
<gene>
    <name evidence="1" type="ORF">NYR02_05715</name>
</gene>
<sequence length="818" mass="93817">MPGFLQRHFPRLSVFLKPGLLALLIAGCATAGIGFNADELFGKTVISDRRAEVNSAPARHYREEIRPILENRCVVCHGCYDAPCQLKLSSADGIMRGANKTKVYDGTRILASEPTRLGIDAQTTEQWRNKDFFPVINERSQTPDINLQNSVLYQMLALKANNPMPADKILDDDDFELGLNRSQQCPTQEEFAQFADEHPLWGMPYALPALSNDEYSKLTGWLKSGAALSADLPLPDSLQAEIEHWEAFLNQDNLKQQLVSRYIYEHLFLASLYFSPQPLFRNQQPNKRPEYFFKLVRSATPPGLPISPVATRRPYDDPQVKRVYYRLLRDSSSVVAKTHMPYRLNNERMDWIKALFIEPEYSVDQLPDYKPETAANPFIAFAQLPVNARYRFMLEEAEYIITGFIKGPVCRGQVALNVIDDHFWVFFVDPKMQEDAGYSQFLIDQSENLRLPGEAESNSGIIANWLRYSSLHNEYLDAKNAALREKFPDGQPVDLSLIWPGNDSVYSNSNSANSNIHNPNAALTIFRHFDSSTVVKGMVGQHPKTAWVINYSLLERIHYLLVAEFDVYGNIGHQLMTRLYMDFLRMEGEFNFLALLPQKERLRLADYWYRDASDSVKKHLVNYQNHILTDPAIEYHSQNPQAELYEKLRQRLQPVLETKYSLARQLMPQHLNTLNGINRVQGKAATLMPEISLLLLENMQGDSQVFTLMRNSGHSNLTGLLYEENNRLPQEDYLTLVPGIIGAYPSAYYRVSSFRLKDFVSAVAGLKDEDDYEKLADRFAVRRTDAQFWAHSDQVHEWYLRNDPLNAGLLDYNRLENR</sequence>
<protein>
    <submittedName>
        <fullName evidence="1">Fatty acid cis/trans isomerase</fullName>
    </submittedName>
</protein>
<dbReference type="GO" id="GO:0016853">
    <property type="term" value="F:isomerase activity"/>
    <property type="evidence" value="ECO:0007669"/>
    <property type="project" value="UniProtKB-KW"/>
</dbReference>
<reference evidence="1" key="2">
    <citation type="submission" date="2022-08" db="EMBL/GenBank/DDBJ databases">
        <authorList>
            <person name="Dong C."/>
        </authorList>
    </citation>
    <scope>NUCLEOTIDE SEQUENCE</scope>
    <source>
        <strain evidence="1">59MF3M-4</strain>
    </source>
</reference>
<organism evidence="1 2">
    <name type="scientific">Thalassolituus pacificus</name>
    <dbReference type="NCBI Taxonomy" id="2975440"/>
    <lineage>
        <taxon>Bacteria</taxon>
        <taxon>Pseudomonadati</taxon>
        <taxon>Pseudomonadota</taxon>
        <taxon>Gammaproteobacteria</taxon>
        <taxon>Oceanospirillales</taxon>
        <taxon>Oceanospirillaceae</taxon>
        <taxon>Thalassolituus</taxon>
    </lineage>
</organism>
<evidence type="ECO:0000313" key="1">
    <source>
        <dbReference type="EMBL" id="MCT7358517.1"/>
    </source>
</evidence>
<keyword evidence="1" id="KW-0413">Isomerase</keyword>
<dbReference type="Pfam" id="PF06934">
    <property type="entry name" value="CTI"/>
    <property type="match status" value="1"/>
</dbReference>
<reference evidence="1" key="1">
    <citation type="journal article" date="2022" name="Front. Microbiol.">
        <title>Genome-based taxonomic rearrangement of Oceanobacter-related bacteria including the description of Thalassolituus hydrocarbonoclasticus sp. nov. and Thalassolituus pacificus sp. nov. and emended description of the genus Thalassolituus.</title>
        <authorList>
            <person name="Dong C."/>
            <person name="Wei L."/>
            <person name="Wang J."/>
            <person name="Lai Q."/>
            <person name="Huang Z."/>
            <person name="Shao Z."/>
        </authorList>
    </citation>
    <scope>NUCLEOTIDE SEQUENCE</scope>
    <source>
        <strain evidence="1">59MF3M-4</strain>
    </source>
</reference>
<proteinExistence type="predicted"/>